<dbReference type="AlphaFoldDB" id="A0A6C0JJ13"/>
<proteinExistence type="predicted"/>
<keyword evidence="1" id="KW-0472">Membrane</keyword>
<reference evidence="2" key="1">
    <citation type="journal article" date="2020" name="Nature">
        <title>Giant virus diversity and host interactions through global metagenomics.</title>
        <authorList>
            <person name="Schulz F."/>
            <person name="Roux S."/>
            <person name="Paez-Espino D."/>
            <person name="Jungbluth S."/>
            <person name="Walsh D.A."/>
            <person name="Denef V.J."/>
            <person name="McMahon K.D."/>
            <person name="Konstantinidis K.T."/>
            <person name="Eloe-Fadrosh E.A."/>
            <person name="Kyrpides N.C."/>
            <person name="Woyke T."/>
        </authorList>
    </citation>
    <scope>NUCLEOTIDE SEQUENCE</scope>
    <source>
        <strain evidence="2">GVMAG-M-3300027206-1</strain>
    </source>
</reference>
<dbReference type="EMBL" id="MN740384">
    <property type="protein sequence ID" value="QHU03634.1"/>
    <property type="molecule type" value="Genomic_DNA"/>
</dbReference>
<accession>A0A6C0JJ13</accession>
<organism evidence="2">
    <name type="scientific">viral metagenome</name>
    <dbReference type="NCBI Taxonomy" id="1070528"/>
    <lineage>
        <taxon>unclassified sequences</taxon>
        <taxon>metagenomes</taxon>
        <taxon>organismal metagenomes</taxon>
    </lineage>
</organism>
<sequence>MNTDNVIAGIAFGIGFIQMYQDLIKTEKVDEKSKNAVLLSILASCLWLTYQSRKYGMNFTVAYTGIGLAIQVYILNKILIKESENLPDLPNLNKLF</sequence>
<keyword evidence="1" id="KW-1133">Transmembrane helix</keyword>
<name>A0A6C0JJ13_9ZZZZ</name>
<evidence type="ECO:0000256" key="1">
    <source>
        <dbReference type="SAM" id="Phobius"/>
    </source>
</evidence>
<evidence type="ECO:0000313" key="2">
    <source>
        <dbReference type="EMBL" id="QHU03634.1"/>
    </source>
</evidence>
<protein>
    <submittedName>
        <fullName evidence="2">Uncharacterized protein</fullName>
    </submittedName>
</protein>
<keyword evidence="1" id="KW-0812">Transmembrane</keyword>
<feature type="transmembrane region" description="Helical" evidence="1">
    <location>
        <begin position="56"/>
        <end position="75"/>
    </location>
</feature>